<dbReference type="GO" id="GO:0005886">
    <property type="term" value="C:plasma membrane"/>
    <property type="evidence" value="ECO:0007669"/>
    <property type="project" value="TreeGrafter"/>
</dbReference>
<dbReference type="PANTHER" id="PTHR43255">
    <property type="entry name" value="IRON-SULFUR-BINDING OXIDOREDUCTASE FADF-RELATED-RELATED"/>
    <property type="match status" value="1"/>
</dbReference>
<dbReference type="Pfam" id="PF14691">
    <property type="entry name" value="Fer4_20"/>
    <property type="match status" value="1"/>
</dbReference>
<evidence type="ECO:0000256" key="1">
    <source>
        <dbReference type="ARBA" id="ARBA00022485"/>
    </source>
</evidence>
<dbReference type="NCBIfam" id="NF045663">
    <property type="entry name" value="diclust_near_Sec"/>
    <property type="match status" value="1"/>
</dbReference>
<dbReference type="InterPro" id="IPR004017">
    <property type="entry name" value="Cys_rich_dom"/>
</dbReference>
<dbReference type="EMBL" id="FWXY01000008">
    <property type="protein sequence ID" value="SMC72389.1"/>
    <property type="molecule type" value="Genomic_DNA"/>
</dbReference>
<dbReference type="SUPFAM" id="SSF51905">
    <property type="entry name" value="FAD/NAD(P)-binding domain"/>
    <property type="match status" value="1"/>
</dbReference>
<dbReference type="PANTHER" id="PTHR43255:SF1">
    <property type="entry name" value="IRON-SULFUR-BINDING OXIDOREDUCTASE FADF-RELATED"/>
    <property type="match status" value="1"/>
</dbReference>
<evidence type="ECO:0000313" key="7">
    <source>
        <dbReference type="EMBL" id="SMC72389.1"/>
    </source>
</evidence>
<dbReference type="Gene3D" id="1.10.1060.10">
    <property type="entry name" value="Alpha-helical ferredoxin"/>
    <property type="match status" value="2"/>
</dbReference>
<keyword evidence="3" id="KW-0560">Oxidoreductase</keyword>
<evidence type="ECO:0000259" key="6">
    <source>
        <dbReference type="PROSITE" id="PS51379"/>
    </source>
</evidence>
<dbReference type="Pfam" id="PF13534">
    <property type="entry name" value="Fer4_17"/>
    <property type="match status" value="1"/>
</dbReference>
<dbReference type="Pfam" id="PF02754">
    <property type="entry name" value="CCG"/>
    <property type="match status" value="2"/>
</dbReference>
<dbReference type="PROSITE" id="PS00198">
    <property type="entry name" value="4FE4S_FER_1"/>
    <property type="match status" value="1"/>
</dbReference>
<keyword evidence="4" id="KW-0408">Iron</keyword>
<evidence type="ECO:0000256" key="2">
    <source>
        <dbReference type="ARBA" id="ARBA00022723"/>
    </source>
</evidence>
<dbReference type="InterPro" id="IPR017896">
    <property type="entry name" value="4Fe4S_Fe-S-bd"/>
</dbReference>
<accession>A0A1W2BHG8</accession>
<evidence type="ECO:0000256" key="3">
    <source>
        <dbReference type="ARBA" id="ARBA00023002"/>
    </source>
</evidence>
<dbReference type="PROSITE" id="PS51379">
    <property type="entry name" value="4FE4S_FER_2"/>
    <property type="match status" value="1"/>
</dbReference>
<keyword evidence="1" id="KW-0004">4Fe-4S</keyword>
<dbReference type="Proteomes" id="UP000192418">
    <property type="component" value="Unassembled WGS sequence"/>
</dbReference>
<dbReference type="InterPro" id="IPR036188">
    <property type="entry name" value="FAD/NAD-bd_sf"/>
</dbReference>
<sequence>MKSGYWNINLKGVENCLQNEQAFCTAVCPFHLDVTGFMDKMQRGGFNVAFRAYHNAVGFPSIVSRLCDEPCKKVCIRKEKDSAVSMKLLEKAAMDYATRTAPNSYNMPLKNKRVAIIGAGISGLACALRLCEKKYDVTVYEKSRRIGGHLWDLLPPDLFLDDIERQFIHETYTLLHREIASIDELQPAFDAIYVATGKGGDDFGLIRDKNGAFATRRPGVFMGGSLTGCDSCKALADGLKVVHAMERYIKVGTMNAPEQPRGTRLRMDRDQIITAPPVVPANGTFYTRDEALKEAKRCMKCSCDACVRYCDLMGHSNKYPQNIADDVEATINPGTLAGDGTIATRFISTCNHCGLCKTVCPQNIDVGEFLLQSHAAMTQKGAMPWAYHDFWLQDMAFANGDQAQLTRIPDKYNGSEYMFFPGCQLGASDVRYVIESYSKILAEKPDTALMLNCCGAPAQWAGEVKLHKNVIDNIRSQWFSLGKPGAIFACPTCKQMFKQYLPEIEGVFLYDFLLEWNCSVAGVGAGKTVSVFDPCASRQEPQLQQCIRQLVAKSGFTMEPLAMEGALAQCCSWGGHISIANPNYTHEMIKSRVNQNDHPYITYCVNCRDIFASSGKPVFHILDILFSLHHSHRPPPTYTARRHNRVQLKQKMLMNFWGKTFKVGQKVNEEGKKNEDEKGFYLKISSRVKKKLNSKMILEMDMEAVIKHCEDSGKKIFDPKTGHFTGHLKINNMTFWAEYLPRENGFELINGYGHRMTIVEI</sequence>
<keyword evidence="2" id="KW-0479">Metal-binding</keyword>
<keyword evidence="5" id="KW-0411">Iron-sulfur</keyword>
<dbReference type="GO" id="GO:0016491">
    <property type="term" value="F:oxidoreductase activity"/>
    <property type="evidence" value="ECO:0007669"/>
    <property type="project" value="UniProtKB-KW"/>
</dbReference>
<protein>
    <submittedName>
        <fullName evidence="7">Aldehyde dehydrogenase, iron-sulfur subunit</fullName>
    </submittedName>
</protein>
<dbReference type="GO" id="GO:0046872">
    <property type="term" value="F:metal ion binding"/>
    <property type="evidence" value="ECO:0007669"/>
    <property type="project" value="UniProtKB-KW"/>
</dbReference>
<dbReference type="PRINTS" id="PR00419">
    <property type="entry name" value="ADXRDTASE"/>
</dbReference>
<dbReference type="AlphaFoldDB" id="A0A1W2BHG8"/>
<evidence type="ECO:0000313" key="8">
    <source>
        <dbReference type="Proteomes" id="UP000192418"/>
    </source>
</evidence>
<dbReference type="GO" id="GO:0051539">
    <property type="term" value="F:4 iron, 4 sulfur cluster binding"/>
    <property type="evidence" value="ECO:0007669"/>
    <property type="project" value="UniProtKB-KW"/>
</dbReference>
<gene>
    <name evidence="7" type="ORF">SAMN02746065_108100</name>
</gene>
<dbReference type="InterPro" id="IPR028261">
    <property type="entry name" value="DPD_II"/>
</dbReference>
<keyword evidence="8" id="KW-1185">Reference proteome</keyword>
<proteinExistence type="predicted"/>
<dbReference type="Gene3D" id="3.50.50.60">
    <property type="entry name" value="FAD/NAD(P)-binding domain"/>
    <property type="match status" value="1"/>
</dbReference>
<feature type="domain" description="4Fe-4S ferredoxin-type" evidence="6">
    <location>
        <begin position="340"/>
        <end position="369"/>
    </location>
</feature>
<dbReference type="SUPFAM" id="SSF46548">
    <property type="entry name" value="alpha-helical ferredoxin"/>
    <property type="match status" value="2"/>
</dbReference>
<dbReference type="InterPro" id="IPR051460">
    <property type="entry name" value="HdrC_iron-sulfur_subunit"/>
</dbReference>
<evidence type="ECO:0000256" key="4">
    <source>
        <dbReference type="ARBA" id="ARBA00023004"/>
    </source>
</evidence>
<name>A0A1W2BHG8_9BACT</name>
<dbReference type="InterPro" id="IPR017900">
    <property type="entry name" value="4Fe4S_Fe_S_CS"/>
</dbReference>
<dbReference type="InterPro" id="IPR009051">
    <property type="entry name" value="Helical_ferredxn"/>
</dbReference>
<dbReference type="Pfam" id="PF13450">
    <property type="entry name" value="NAD_binding_8"/>
    <property type="match status" value="1"/>
</dbReference>
<evidence type="ECO:0000256" key="5">
    <source>
        <dbReference type="ARBA" id="ARBA00023014"/>
    </source>
</evidence>
<organism evidence="7 8">
    <name type="scientific">Desulfocicer vacuolatum DSM 3385</name>
    <dbReference type="NCBI Taxonomy" id="1121400"/>
    <lineage>
        <taxon>Bacteria</taxon>
        <taxon>Pseudomonadati</taxon>
        <taxon>Thermodesulfobacteriota</taxon>
        <taxon>Desulfobacteria</taxon>
        <taxon>Desulfobacterales</taxon>
        <taxon>Desulfobacteraceae</taxon>
        <taxon>Desulfocicer</taxon>
    </lineage>
</organism>
<reference evidence="7 8" key="1">
    <citation type="submission" date="2017-04" db="EMBL/GenBank/DDBJ databases">
        <authorList>
            <person name="Afonso C.L."/>
            <person name="Miller P.J."/>
            <person name="Scott M.A."/>
            <person name="Spackman E."/>
            <person name="Goraichik I."/>
            <person name="Dimitrov K.M."/>
            <person name="Suarez D.L."/>
            <person name="Swayne D.E."/>
        </authorList>
    </citation>
    <scope>NUCLEOTIDE SEQUENCE [LARGE SCALE GENOMIC DNA]</scope>
    <source>
        <strain evidence="7 8">DSM 3385</strain>
    </source>
</reference>
<dbReference type="STRING" id="1121400.SAMN02746065_108100"/>
<dbReference type="RefSeq" id="WP_170923773.1">
    <property type="nucleotide sequence ID" value="NZ_FWXY01000008.1"/>
</dbReference>